<evidence type="ECO:0000256" key="5">
    <source>
        <dbReference type="ARBA" id="ARBA00023136"/>
    </source>
</evidence>
<keyword evidence="9" id="KW-1185">Reference proteome</keyword>
<feature type="transmembrane region" description="Helical" evidence="6">
    <location>
        <begin position="93"/>
        <end position="115"/>
    </location>
</feature>
<keyword evidence="5 6" id="KW-0472">Membrane</keyword>
<feature type="transmembrane region" description="Helical" evidence="6">
    <location>
        <begin position="208"/>
        <end position="226"/>
    </location>
</feature>
<gene>
    <name evidence="8" type="ORF">SAMN05216175_101237</name>
</gene>
<dbReference type="InterPro" id="IPR000620">
    <property type="entry name" value="EamA_dom"/>
</dbReference>
<dbReference type="PANTHER" id="PTHR42920">
    <property type="entry name" value="OS03G0707200 PROTEIN-RELATED"/>
    <property type="match status" value="1"/>
</dbReference>
<name>A0A1I2LVD2_9GAMM</name>
<evidence type="ECO:0000256" key="1">
    <source>
        <dbReference type="ARBA" id="ARBA00004651"/>
    </source>
</evidence>
<evidence type="ECO:0000256" key="4">
    <source>
        <dbReference type="ARBA" id="ARBA00022989"/>
    </source>
</evidence>
<evidence type="ECO:0000313" key="8">
    <source>
        <dbReference type="EMBL" id="SFF82410.1"/>
    </source>
</evidence>
<evidence type="ECO:0000259" key="7">
    <source>
        <dbReference type="Pfam" id="PF00892"/>
    </source>
</evidence>
<dbReference type="Pfam" id="PF00892">
    <property type="entry name" value="EamA"/>
    <property type="match status" value="2"/>
</dbReference>
<protein>
    <submittedName>
        <fullName evidence="8">EamA domain-containing membrane protein RarD</fullName>
    </submittedName>
</protein>
<feature type="transmembrane region" description="Helical" evidence="6">
    <location>
        <begin position="66"/>
        <end position="87"/>
    </location>
</feature>
<feature type="transmembrane region" description="Helical" evidence="6">
    <location>
        <begin position="37"/>
        <end position="59"/>
    </location>
</feature>
<feature type="domain" description="EamA" evidence="7">
    <location>
        <begin position="147"/>
        <end position="279"/>
    </location>
</feature>
<evidence type="ECO:0000256" key="3">
    <source>
        <dbReference type="ARBA" id="ARBA00022692"/>
    </source>
</evidence>
<dbReference type="InterPro" id="IPR037185">
    <property type="entry name" value="EmrE-like"/>
</dbReference>
<dbReference type="STRING" id="1045558.SAMN05216175_101237"/>
<dbReference type="OrthoDB" id="8370318at2"/>
<keyword evidence="3 6" id="KW-0812">Transmembrane</keyword>
<dbReference type="EMBL" id="FOOU01000001">
    <property type="protein sequence ID" value="SFF82410.1"/>
    <property type="molecule type" value="Genomic_DNA"/>
</dbReference>
<keyword evidence="2" id="KW-1003">Cell membrane</keyword>
<organism evidence="8 9">
    <name type="scientific">Neptunomonas qingdaonensis</name>
    <dbReference type="NCBI Taxonomy" id="1045558"/>
    <lineage>
        <taxon>Bacteria</taxon>
        <taxon>Pseudomonadati</taxon>
        <taxon>Pseudomonadota</taxon>
        <taxon>Gammaproteobacteria</taxon>
        <taxon>Oceanospirillales</taxon>
        <taxon>Oceanospirillaceae</taxon>
        <taxon>Neptunomonas</taxon>
    </lineage>
</organism>
<feature type="transmembrane region" description="Helical" evidence="6">
    <location>
        <begin position="238"/>
        <end position="258"/>
    </location>
</feature>
<evidence type="ECO:0000313" key="9">
    <source>
        <dbReference type="Proteomes" id="UP000198623"/>
    </source>
</evidence>
<feature type="transmembrane region" description="Helical" evidence="6">
    <location>
        <begin position="264"/>
        <end position="282"/>
    </location>
</feature>
<dbReference type="GO" id="GO:0005886">
    <property type="term" value="C:plasma membrane"/>
    <property type="evidence" value="ECO:0007669"/>
    <property type="project" value="UniProtKB-SubCell"/>
</dbReference>
<feature type="transmembrane region" description="Helical" evidence="6">
    <location>
        <begin position="145"/>
        <end position="164"/>
    </location>
</feature>
<keyword evidence="4 6" id="KW-1133">Transmembrane helix</keyword>
<sequence length="294" mass="31770">MNQSNALKSDLILVVVTLLAAAGWIFSKETLAGLPPLMFIGLRFLVAGMVLAVFGWHALRALDRHGILRTALVGLSFAVAMMFWILGLHHAQHLGVGAFLSSLGVVLVPIVATLFGERANRAVWLSLPIAAAGLALLALDSQFEMGWGELSFLCSAVLFAFTFVLNSRAAAKTSPIALAAVQLMVVGLVALPVSGVTETWSFDWPASIWMWMLASIFIATSLRFFMQVWAQSMSSASNAAVIMTLEPIWTAMLAALWFGETMTGMQLGGCAVIFSALLVSRWRSVRQVLRTLIK</sequence>
<reference evidence="9" key="1">
    <citation type="submission" date="2016-10" db="EMBL/GenBank/DDBJ databases">
        <authorList>
            <person name="Varghese N."/>
            <person name="Submissions S."/>
        </authorList>
    </citation>
    <scope>NUCLEOTIDE SEQUENCE [LARGE SCALE GENOMIC DNA]</scope>
    <source>
        <strain evidence="9">CGMCC 1.10971</strain>
    </source>
</reference>
<feature type="transmembrane region" description="Helical" evidence="6">
    <location>
        <begin position="176"/>
        <end position="196"/>
    </location>
</feature>
<dbReference type="AlphaFoldDB" id="A0A1I2LVD2"/>
<proteinExistence type="predicted"/>
<feature type="transmembrane region" description="Helical" evidence="6">
    <location>
        <begin position="122"/>
        <end position="139"/>
    </location>
</feature>
<comment type="subcellular location">
    <subcellularLocation>
        <location evidence="1">Cell membrane</location>
        <topology evidence="1">Multi-pass membrane protein</topology>
    </subcellularLocation>
</comment>
<dbReference type="RefSeq" id="WP_090723316.1">
    <property type="nucleotide sequence ID" value="NZ_FOOU01000001.1"/>
</dbReference>
<dbReference type="SUPFAM" id="SSF103481">
    <property type="entry name" value="Multidrug resistance efflux transporter EmrE"/>
    <property type="match status" value="2"/>
</dbReference>
<evidence type="ECO:0000256" key="6">
    <source>
        <dbReference type="SAM" id="Phobius"/>
    </source>
</evidence>
<evidence type="ECO:0000256" key="2">
    <source>
        <dbReference type="ARBA" id="ARBA00022475"/>
    </source>
</evidence>
<feature type="domain" description="EamA" evidence="7">
    <location>
        <begin position="9"/>
        <end position="138"/>
    </location>
</feature>
<dbReference type="Proteomes" id="UP000198623">
    <property type="component" value="Unassembled WGS sequence"/>
</dbReference>
<dbReference type="InterPro" id="IPR051258">
    <property type="entry name" value="Diverse_Substrate_Transporter"/>
</dbReference>
<accession>A0A1I2LVD2</accession>
<dbReference type="PANTHER" id="PTHR42920:SF5">
    <property type="entry name" value="EAMA DOMAIN-CONTAINING PROTEIN"/>
    <property type="match status" value="1"/>
</dbReference>